<dbReference type="Gene3D" id="3.90.1150.10">
    <property type="entry name" value="Aspartate Aminotransferase, domain 1"/>
    <property type="match status" value="1"/>
</dbReference>
<accession>A0A1Q9DLH3</accession>
<keyword evidence="19" id="KW-0325">Glycoprotein</keyword>
<feature type="compositionally biased region" description="Basic and acidic residues" evidence="25">
    <location>
        <begin position="22"/>
        <end position="33"/>
    </location>
</feature>
<keyword evidence="13 24" id="KW-0663">Pyridoxal phosphate</keyword>
<keyword evidence="10" id="KW-0255">Endonuclease</keyword>
<evidence type="ECO:0000256" key="7">
    <source>
        <dbReference type="ARBA" id="ARBA00022722"/>
    </source>
</evidence>
<comment type="caution">
    <text evidence="26">The sequence shown here is derived from an EMBL/GenBank/DDBJ whole genome shotgun (WGS) entry which is preliminary data.</text>
</comment>
<evidence type="ECO:0000256" key="17">
    <source>
        <dbReference type="ARBA" id="ARBA00023136"/>
    </source>
</evidence>
<dbReference type="Pfam" id="PF00282">
    <property type="entry name" value="Pyridoxal_deC"/>
    <property type="match status" value="1"/>
</dbReference>
<dbReference type="InterPro" id="IPR050477">
    <property type="entry name" value="GrpII_AminoAcid_Decarb"/>
</dbReference>
<evidence type="ECO:0000256" key="24">
    <source>
        <dbReference type="PIRSR" id="PIRSR602129-50"/>
    </source>
</evidence>
<dbReference type="OrthoDB" id="10254570at2759"/>
<evidence type="ECO:0000256" key="6">
    <source>
        <dbReference type="ARBA" id="ARBA00022692"/>
    </source>
</evidence>
<keyword evidence="7" id="KW-0540">Nuclease</keyword>
<protein>
    <recommendedName>
        <fullName evidence="22">sphinganine-1-phosphate aldolase</fullName>
        <ecNumber evidence="22">4.1.2.27</ecNumber>
    </recommendedName>
    <alternativeName>
        <fullName evidence="23">Sphingosine-1-phosphate aldolase</fullName>
    </alternativeName>
</protein>
<dbReference type="InterPro" id="IPR002129">
    <property type="entry name" value="PyrdxlP-dep_de-COase"/>
</dbReference>
<dbReference type="InterPro" id="IPR003154">
    <property type="entry name" value="S1/P1nuclease"/>
</dbReference>
<comment type="pathway">
    <text evidence="3">Lipid metabolism; sphingolipid metabolism.</text>
</comment>
<evidence type="ECO:0000256" key="12">
    <source>
        <dbReference type="ARBA" id="ARBA00022824"/>
    </source>
</evidence>
<feature type="region of interest" description="Disordered" evidence="25">
    <location>
        <begin position="1"/>
        <end position="93"/>
    </location>
</feature>
<evidence type="ECO:0000256" key="15">
    <source>
        <dbReference type="ARBA" id="ARBA00022989"/>
    </source>
</evidence>
<evidence type="ECO:0000256" key="21">
    <source>
        <dbReference type="ARBA" id="ARBA00038302"/>
    </source>
</evidence>
<keyword evidence="17" id="KW-0472">Membrane</keyword>
<comment type="similarity">
    <text evidence="5">Belongs to the nuclease type I family.</text>
</comment>
<name>A0A1Q9DLH3_SYMMI</name>
<keyword evidence="8" id="KW-0479">Metal-binding</keyword>
<evidence type="ECO:0000256" key="23">
    <source>
        <dbReference type="ARBA" id="ARBA00042568"/>
    </source>
</evidence>
<comment type="subcellular location">
    <subcellularLocation>
        <location evidence="2">Endoplasmic reticulum membrane</location>
        <topology evidence="2">Single-pass membrane protein</topology>
    </subcellularLocation>
</comment>
<keyword evidence="12" id="KW-0256">Endoplasmic reticulum</keyword>
<dbReference type="GO" id="GO:0005789">
    <property type="term" value="C:endoplasmic reticulum membrane"/>
    <property type="evidence" value="ECO:0007669"/>
    <property type="project" value="UniProtKB-SubCell"/>
</dbReference>
<evidence type="ECO:0000256" key="20">
    <source>
        <dbReference type="ARBA" id="ARBA00023239"/>
    </source>
</evidence>
<dbReference type="GO" id="GO:0016788">
    <property type="term" value="F:hydrolase activity, acting on ester bonds"/>
    <property type="evidence" value="ECO:0007669"/>
    <property type="project" value="InterPro"/>
</dbReference>
<dbReference type="Gene3D" id="2.20.110.10">
    <property type="entry name" value="Histone H3 K4-specific methyltransferase SET7/9 N-terminal domain"/>
    <property type="match status" value="3"/>
</dbReference>
<dbReference type="PANTHER" id="PTHR42735:SF6">
    <property type="entry name" value="SPHINGOSINE-1-PHOSPHATE LYASE 1"/>
    <property type="match status" value="1"/>
</dbReference>
<dbReference type="Pfam" id="PF02493">
    <property type="entry name" value="MORN"/>
    <property type="match status" value="9"/>
</dbReference>
<keyword evidence="6" id="KW-0812">Transmembrane</keyword>
<dbReference type="GO" id="GO:0030170">
    <property type="term" value="F:pyridoxal phosphate binding"/>
    <property type="evidence" value="ECO:0007669"/>
    <property type="project" value="InterPro"/>
</dbReference>
<dbReference type="GO" id="GO:0030149">
    <property type="term" value="P:sphingolipid catabolic process"/>
    <property type="evidence" value="ECO:0007669"/>
    <property type="project" value="TreeGrafter"/>
</dbReference>
<keyword evidence="20 26" id="KW-0456">Lyase</keyword>
<keyword evidence="18" id="KW-1015">Disulfide bond</keyword>
<dbReference type="InterPro" id="IPR008947">
    <property type="entry name" value="PLipase_C/P1_nuclease_dom_sf"/>
</dbReference>
<sequence length="1327" mass="147105">MGASVCHADSFCGLGGSAVQHSEMRPRSRKEQYDTSGAPQVEPLNRGFDGADAAPSSVRLKDGDQKQAVASSLSEAKDLRGSDAGDTPVAADDGTSESLAANYFLKEAGELQNLQHFGGGPLVRARKRHVFKTGAVYDGQWLGNARDGLGKQTWPDGAEYIGEWKNNVVTGMGSFAHGDGDRYIGMWRKRLLVLAVSVPPTLITLLLEDKPPKKAGSAIMILTLERPLRNALNQWFRGMEPYEILRRSALLALAVKLLARLRWIMRHEGLKAFFVDLVMPYLKKLPMVQAKLQKEMLKTQTDMRAAFSKDLTDPRMHLPGKGIPDQEILTLIEQRKQLDTTRWTCGKITGAVYHGGQEHYDFIGKVFSKWAFCNPLHPDLHPSLRQMDAEVVRMVINMYNGGEDACGAFTTGGTESILMAMKAHRDWGAAEKGIREPNIVVCNTAHAAFDKAGKYFKIFVKKARTDKDMAVDLKHLEQLIDSNTVAIVGSCCQYAHGTVDPIESMGKIAKKHNVGLHVDCCLGGFLVPFMEKAGYPLPPFDFRVPGVTSISCDPHKYGFAPKGSSVVMFSSRELRHHMYCYLTDWSGGIYATPTMTGSRPGGPVAATWAAMCRFGVEGYVETTRQIVGAARQIAEGIKKIPGIHVVGRAEVCVVAFDTDAGAGFSCYAVADCLKQQSGWELATCQNPACVHLAVTLLTAKNAKQFLIDLEAAVQAVQEARGDPDKFKKTAGMYGMAATLPAAFIEDAVHQADQAWLPSLMHSFVGSGLTWMPCPRLTPGQRRQLEDSNAKPYCTMTLRVWCSSFAGSVHADNLAHGYGTYVHQNGTVYQGQFRNDLQDGFGTESWPDKSRFIGEFSRGKKSGSGEYQWPDGSKYQGQWCMNMIDGFGIYMGVDGREYRGRWMASTMNGCGRYKWIAKMHLSPQEVRKAERILATWSGDFPGMSDFVNSAVWPDHIKCLRNDTLYCRGLPATALNEFNAWHFVDVDFTPDHLALDELNPYADPSAVWALTQAMRTFYSSRSNFALNLMLRFALHIVGDAHQPLHAAQGVFNDTRFGHVLADRGGNLIRIQSNWSTLTNLHAFWDAAGGMYLDEWPYSSSQEAWRDRNASIIVGDFPKSSLEEYQAEDMDCFLIPSDCVKDTYIAEVRQISRKQLALAGYRLADLLRVVLPLLPSPPAEAMSFAKLDEHASFQQAVLVIVCSLESLLLAVLAAGRCGRRCARSHSRPCEFEGGSPLYGVPVLIFVVAVDGRCYQGQYARDQKDGFGIFKWADGRRYEGYWSKGRQHGIGRLCNSQGAHRLARWENGERKEWLEEEQNAPDMVQAMQPRR</sequence>
<evidence type="ECO:0000256" key="22">
    <source>
        <dbReference type="ARBA" id="ARBA00038965"/>
    </source>
</evidence>
<dbReference type="Gene3D" id="6.10.140.2150">
    <property type="match status" value="1"/>
</dbReference>
<evidence type="ECO:0000256" key="14">
    <source>
        <dbReference type="ARBA" id="ARBA00022919"/>
    </source>
</evidence>
<evidence type="ECO:0000256" key="13">
    <source>
        <dbReference type="ARBA" id="ARBA00022898"/>
    </source>
</evidence>
<gene>
    <name evidence="26" type="primary">spl-1</name>
    <name evidence="26" type="ORF">AK812_SmicGene21811</name>
</gene>
<dbReference type="Gene3D" id="1.10.575.10">
    <property type="entry name" value="P1 Nuclease"/>
    <property type="match status" value="1"/>
</dbReference>
<evidence type="ECO:0000256" key="11">
    <source>
        <dbReference type="ARBA" id="ARBA00022801"/>
    </source>
</evidence>
<organism evidence="26 27">
    <name type="scientific">Symbiodinium microadriaticum</name>
    <name type="common">Dinoflagellate</name>
    <name type="synonym">Zooxanthella microadriatica</name>
    <dbReference type="NCBI Taxonomy" id="2951"/>
    <lineage>
        <taxon>Eukaryota</taxon>
        <taxon>Sar</taxon>
        <taxon>Alveolata</taxon>
        <taxon>Dinophyceae</taxon>
        <taxon>Suessiales</taxon>
        <taxon>Symbiodiniaceae</taxon>
        <taxon>Symbiodinium</taxon>
    </lineage>
</organism>
<dbReference type="Gene3D" id="3.40.640.10">
    <property type="entry name" value="Type I PLP-dependent aspartate aminotransferase-like (Major domain)"/>
    <property type="match status" value="1"/>
</dbReference>
<dbReference type="EMBL" id="LSRX01000483">
    <property type="protein sequence ID" value="OLP96021.1"/>
    <property type="molecule type" value="Genomic_DNA"/>
</dbReference>
<evidence type="ECO:0000256" key="4">
    <source>
        <dbReference type="ARBA" id="ARBA00004991"/>
    </source>
</evidence>
<evidence type="ECO:0000256" key="1">
    <source>
        <dbReference type="ARBA" id="ARBA00001933"/>
    </source>
</evidence>
<evidence type="ECO:0000256" key="18">
    <source>
        <dbReference type="ARBA" id="ARBA00023157"/>
    </source>
</evidence>
<dbReference type="GO" id="GO:0004519">
    <property type="term" value="F:endonuclease activity"/>
    <property type="evidence" value="ECO:0007669"/>
    <property type="project" value="UniProtKB-KW"/>
</dbReference>
<dbReference type="GO" id="GO:0008117">
    <property type="term" value="F:sphinganine-1-phosphate aldolase activity"/>
    <property type="evidence" value="ECO:0007669"/>
    <property type="project" value="UniProtKB-EC"/>
</dbReference>
<evidence type="ECO:0000313" key="26">
    <source>
        <dbReference type="EMBL" id="OLP96021.1"/>
    </source>
</evidence>
<comment type="pathway">
    <text evidence="4">Sphingolipid metabolism.</text>
</comment>
<dbReference type="InterPro" id="IPR015421">
    <property type="entry name" value="PyrdxlP-dep_Trfase_major"/>
</dbReference>
<evidence type="ECO:0000256" key="2">
    <source>
        <dbReference type="ARBA" id="ARBA00004389"/>
    </source>
</evidence>
<evidence type="ECO:0000256" key="16">
    <source>
        <dbReference type="ARBA" id="ARBA00023098"/>
    </source>
</evidence>
<dbReference type="SUPFAM" id="SSF48537">
    <property type="entry name" value="Phospholipase C/P1 nuclease"/>
    <property type="match status" value="1"/>
</dbReference>
<dbReference type="SUPFAM" id="SSF82185">
    <property type="entry name" value="Histone H3 K4-specific methyltransferase SET7/9 N-terminal domain"/>
    <property type="match status" value="3"/>
</dbReference>
<dbReference type="Pfam" id="PF02265">
    <property type="entry name" value="S1-P1_nuclease"/>
    <property type="match status" value="1"/>
</dbReference>
<comment type="cofactor">
    <cofactor evidence="1 24">
        <name>pyridoxal 5'-phosphate</name>
        <dbReference type="ChEBI" id="CHEBI:597326"/>
    </cofactor>
</comment>
<keyword evidence="16" id="KW-0443">Lipid metabolism</keyword>
<evidence type="ECO:0000256" key="10">
    <source>
        <dbReference type="ARBA" id="ARBA00022759"/>
    </source>
</evidence>
<dbReference type="InterPro" id="IPR003409">
    <property type="entry name" value="MORN"/>
</dbReference>
<dbReference type="SUPFAM" id="SSF53383">
    <property type="entry name" value="PLP-dependent transferases"/>
    <property type="match status" value="1"/>
</dbReference>
<evidence type="ECO:0000256" key="8">
    <source>
        <dbReference type="ARBA" id="ARBA00022723"/>
    </source>
</evidence>
<dbReference type="GO" id="GO:0046872">
    <property type="term" value="F:metal ion binding"/>
    <property type="evidence" value="ECO:0007669"/>
    <property type="project" value="UniProtKB-KW"/>
</dbReference>
<feature type="modified residue" description="N6-(pyridoxal phosphate)lysine" evidence="24">
    <location>
        <position position="556"/>
    </location>
</feature>
<dbReference type="Proteomes" id="UP000186817">
    <property type="component" value="Unassembled WGS sequence"/>
</dbReference>
<dbReference type="InterPro" id="IPR015422">
    <property type="entry name" value="PyrdxlP-dep_Trfase_small"/>
</dbReference>
<dbReference type="SMART" id="SM00698">
    <property type="entry name" value="MORN"/>
    <property type="match status" value="8"/>
</dbReference>
<dbReference type="GO" id="GO:0019752">
    <property type="term" value="P:carboxylic acid metabolic process"/>
    <property type="evidence" value="ECO:0007669"/>
    <property type="project" value="InterPro"/>
</dbReference>
<evidence type="ECO:0000256" key="9">
    <source>
        <dbReference type="ARBA" id="ARBA00022737"/>
    </source>
</evidence>
<evidence type="ECO:0000313" key="27">
    <source>
        <dbReference type="Proteomes" id="UP000186817"/>
    </source>
</evidence>
<comment type="similarity">
    <text evidence="21">Belongs to the group II decarboxylase family. Sphingosine-1-phosphate lyase subfamily.</text>
</comment>
<dbReference type="InterPro" id="IPR015424">
    <property type="entry name" value="PyrdxlP-dep_Trfase"/>
</dbReference>
<keyword evidence="27" id="KW-1185">Reference proteome</keyword>
<keyword evidence="11" id="KW-0378">Hydrolase</keyword>
<dbReference type="GO" id="GO:0003676">
    <property type="term" value="F:nucleic acid binding"/>
    <property type="evidence" value="ECO:0007669"/>
    <property type="project" value="InterPro"/>
</dbReference>
<reference evidence="26 27" key="1">
    <citation type="submission" date="2016-02" db="EMBL/GenBank/DDBJ databases">
        <title>Genome analysis of coral dinoflagellate symbionts highlights evolutionary adaptations to a symbiotic lifestyle.</title>
        <authorList>
            <person name="Aranda M."/>
            <person name="Li Y."/>
            <person name="Liew Y.J."/>
            <person name="Baumgarten S."/>
            <person name="Simakov O."/>
            <person name="Wilson M."/>
            <person name="Piel J."/>
            <person name="Ashoor H."/>
            <person name="Bougouffa S."/>
            <person name="Bajic V.B."/>
            <person name="Ryu T."/>
            <person name="Ravasi T."/>
            <person name="Bayer T."/>
            <person name="Micklem G."/>
            <person name="Kim H."/>
            <person name="Bhak J."/>
            <person name="Lajeunesse T.C."/>
            <person name="Voolstra C.R."/>
        </authorList>
    </citation>
    <scope>NUCLEOTIDE SEQUENCE [LARGE SCALE GENOMIC DNA]</scope>
    <source>
        <strain evidence="26 27">CCMP2467</strain>
    </source>
</reference>
<dbReference type="EC" id="4.1.2.27" evidence="22"/>
<dbReference type="CDD" id="cd11010">
    <property type="entry name" value="S1-P1_nuclease"/>
    <property type="match status" value="1"/>
</dbReference>
<dbReference type="FunFam" id="3.40.640.10:FF:000020">
    <property type="entry name" value="sphingosine-1-phosphate lyase 1"/>
    <property type="match status" value="1"/>
</dbReference>
<evidence type="ECO:0000256" key="3">
    <source>
        <dbReference type="ARBA" id="ARBA00004760"/>
    </source>
</evidence>
<dbReference type="PANTHER" id="PTHR42735">
    <property type="match status" value="1"/>
</dbReference>
<keyword evidence="14" id="KW-0746">Sphingolipid metabolism</keyword>
<keyword evidence="15" id="KW-1133">Transmembrane helix</keyword>
<dbReference type="GO" id="GO:0006308">
    <property type="term" value="P:DNA catabolic process"/>
    <property type="evidence" value="ECO:0007669"/>
    <property type="project" value="InterPro"/>
</dbReference>
<evidence type="ECO:0000256" key="5">
    <source>
        <dbReference type="ARBA" id="ARBA00009547"/>
    </source>
</evidence>
<keyword evidence="9" id="KW-0677">Repeat</keyword>
<proteinExistence type="inferred from homology"/>
<evidence type="ECO:0000256" key="25">
    <source>
        <dbReference type="SAM" id="MobiDB-lite"/>
    </source>
</evidence>
<evidence type="ECO:0000256" key="19">
    <source>
        <dbReference type="ARBA" id="ARBA00023180"/>
    </source>
</evidence>